<organism evidence="2 3">
    <name type="scientific">Microbulbifer bruguierae</name>
    <dbReference type="NCBI Taxonomy" id="3029061"/>
    <lineage>
        <taxon>Bacteria</taxon>
        <taxon>Pseudomonadati</taxon>
        <taxon>Pseudomonadota</taxon>
        <taxon>Gammaproteobacteria</taxon>
        <taxon>Cellvibrionales</taxon>
        <taxon>Microbulbiferaceae</taxon>
        <taxon>Microbulbifer</taxon>
    </lineage>
</organism>
<feature type="transmembrane region" description="Helical" evidence="1">
    <location>
        <begin position="123"/>
        <end position="144"/>
    </location>
</feature>
<name>A0ABY8N9G4_9GAMM</name>
<accession>A0ABY8N9G4</accession>
<reference evidence="2 3" key="1">
    <citation type="submission" date="2023-02" db="EMBL/GenBank/DDBJ databases">
        <title>Description and genomic characterization of Microbulbifer bruguierae sp. nov., isolated from the sediment of mangrove plant Bruguiera sexangula.</title>
        <authorList>
            <person name="Long M."/>
        </authorList>
    </citation>
    <scope>NUCLEOTIDE SEQUENCE [LARGE SCALE GENOMIC DNA]</scope>
    <source>
        <strain evidence="2 3">H12</strain>
    </source>
</reference>
<evidence type="ECO:0000256" key="1">
    <source>
        <dbReference type="SAM" id="Phobius"/>
    </source>
</evidence>
<evidence type="ECO:0000313" key="3">
    <source>
        <dbReference type="Proteomes" id="UP001236500"/>
    </source>
</evidence>
<gene>
    <name evidence="2" type="ORF">PVT68_10765</name>
</gene>
<dbReference type="EMBL" id="CP118605">
    <property type="protein sequence ID" value="WGL15252.1"/>
    <property type="molecule type" value="Genomic_DNA"/>
</dbReference>
<feature type="transmembrane region" description="Helical" evidence="1">
    <location>
        <begin position="156"/>
        <end position="178"/>
    </location>
</feature>
<keyword evidence="1" id="KW-1133">Transmembrane helix</keyword>
<feature type="transmembrane region" description="Helical" evidence="1">
    <location>
        <begin position="256"/>
        <end position="274"/>
    </location>
</feature>
<feature type="transmembrane region" description="Helical" evidence="1">
    <location>
        <begin position="232"/>
        <end position="250"/>
    </location>
</feature>
<keyword evidence="3" id="KW-1185">Reference proteome</keyword>
<dbReference type="Proteomes" id="UP001236500">
    <property type="component" value="Chromosome"/>
</dbReference>
<feature type="transmembrane region" description="Helical" evidence="1">
    <location>
        <begin position="198"/>
        <end position="220"/>
    </location>
</feature>
<dbReference type="RefSeq" id="WP_280317921.1">
    <property type="nucleotide sequence ID" value="NZ_CP118605.1"/>
</dbReference>
<sequence>MPNIFAQLAVLCWPIVALFLYRKYTALTATFWTIFGAYMFLPLKVSYEFPLIPNIEKENVAVYSALIGCFAIKKIPFKFIPGSFGARALVFIGLTICTFTVLTNLDPVFTGMTLKPGLQPKDLISMTFQTVFTLVPFILGAMLVRNIDEAVSVLRLIVIAGIIYSPFMVIEVMLSPQLHTWIYGFFPRSFNQQVRFDGYRPVVFMGHGLLVAIFTMAVLIATTGLWKAKQKIFLLPNTVYVIYMLAMLVICKSVGAWLLGFLGFIILFVAPISVASTIAFAIAVAVFSYPILSIFNIIPHDSLLDLAAMFGPEKVGSLAFRFEHEEVLLAHGQEKMLFGWGGWGRNRIDGAITDGFWIIRFTQFGLLGYLVSFGIPLLAVKNGQKYIFNSRTKLEKRVALAYCMLIALIMVDQIPNASLKNWVWFIYGAATGLFAASTVRVGNVHPIHLREMKT</sequence>
<protein>
    <submittedName>
        <fullName evidence="2">Uncharacterized protein</fullName>
    </submittedName>
</protein>
<evidence type="ECO:0000313" key="2">
    <source>
        <dbReference type="EMBL" id="WGL15252.1"/>
    </source>
</evidence>
<feature type="transmembrane region" description="Helical" evidence="1">
    <location>
        <begin position="357"/>
        <end position="379"/>
    </location>
</feature>
<feature type="transmembrane region" description="Helical" evidence="1">
    <location>
        <begin position="279"/>
        <end position="298"/>
    </location>
</feature>
<feature type="transmembrane region" description="Helical" evidence="1">
    <location>
        <begin position="422"/>
        <end position="443"/>
    </location>
</feature>
<keyword evidence="1" id="KW-0472">Membrane</keyword>
<feature type="transmembrane region" description="Helical" evidence="1">
    <location>
        <begin position="84"/>
        <end position="103"/>
    </location>
</feature>
<feature type="transmembrane region" description="Helical" evidence="1">
    <location>
        <begin position="399"/>
        <end position="416"/>
    </location>
</feature>
<keyword evidence="1" id="KW-0812">Transmembrane</keyword>
<proteinExistence type="predicted"/>